<dbReference type="CDD" id="cd07821">
    <property type="entry name" value="PYR_PYL_RCAR_like"/>
    <property type="match status" value="1"/>
</dbReference>
<dbReference type="EMBL" id="CP022098">
    <property type="protein sequence ID" value="ATB35280.1"/>
    <property type="molecule type" value="Genomic_DNA"/>
</dbReference>
<dbReference type="PANTHER" id="PTHR39332:SF7">
    <property type="entry name" value="SRPBCC FAMILY PROTEIN"/>
    <property type="match status" value="1"/>
</dbReference>
<dbReference type="InterPro" id="IPR025566">
    <property type="entry name" value="DUF4331"/>
</dbReference>
<protein>
    <recommendedName>
        <fullName evidence="3">DUF4331 domain-containing protein</fullName>
    </recommendedName>
</protein>
<evidence type="ECO:0000313" key="2">
    <source>
        <dbReference type="Proteomes" id="UP000217257"/>
    </source>
</evidence>
<dbReference type="RefSeq" id="WP_095983931.1">
    <property type="nucleotide sequence ID" value="NZ_CP022098.1"/>
</dbReference>
<dbReference type="AlphaFoldDB" id="A0A250IVJ9"/>
<dbReference type="PANTHER" id="PTHR39332">
    <property type="entry name" value="BLL4707 PROTEIN"/>
    <property type="match status" value="1"/>
</dbReference>
<dbReference type="Gene3D" id="3.30.530.20">
    <property type="match status" value="1"/>
</dbReference>
<dbReference type="SUPFAM" id="SSF55961">
    <property type="entry name" value="Bet v1-like"/>
    <property type="match status" value="1"/>
</dbReference>
<evidence type="ECO:0008006" key="3">
    <source>
        <dbReference type="Google" id="ProtNLM"/>
    </source>
</evidence>
<proteinExistence type="predicted"/>
<dbReference type="Pfam" id="PF10604">
    <property type="entry name" value="Polyketide_cyc2"/>
    <property type="match status" value="1"/>
</dbReference>
<sequence length="501" mass="54097">MSDHVDGPRSIGDPAGDLTDLFAFTSPENAGRTVLAANVFPSAGAEAVFSNAINHSLVVRRVTVAGIGNAAKFKADEKEVRFSFRFDVLEKSASGGKPVQRGTCSLPDGRALKLTVNDEKGASTPDGVFRVFAGLRSDPFFLAWLPATLKKSPNLLQHDNVLCMVVEFDTQKVLDSASGSLFGAIAETVPIPQPGGLIGHPPPRIDWIGRPEHTNMRLNNPGLAGTDDLRDLWNQQTPFAIPADLQPLFLNRLKQSIANWDLRDGKADWTPEALAANANVFLDDFLVFDVAKPTTDKSHLEIEKSTLLGRPYQTGGGRTVNANVIDILLTWLVNHDREFLQGGATGATKPGTKAFPYFAQPNTELQTVAERVDLAAAPEKVWAVIGQFGGMWHPLIASIQLAGKGIGQLRTIETIDGKQIIERLEAIDEAKRTYRYSNVSGIPASDYTGTIEVKPSGTGSSVAWRAQFLANGQPDIVVRTIVSTLLKTGLESLKPRFGASK</sequence>
<name>A0A250IVJ9_9BACT</name>
<gene>
    <name evidence="1" type="ORF">CYFUS_000692</name>
</gene>
<accession>A0A250IVJ9</accession>
<reference evidence="1 2" key="1">
    <citation type="submission" date="2017-06" db="EMBL/GenBank/DDBJ databases">
        <title>Sequencing and comparative analysis of myxobacterial genomes.</title>
        <authorList>
            <person name="Rupp O."/>
            <person name="Goesmann A."/>
            <person name="Sogaard-Andersen L."/>
        </authorList>
    </citation>
    <scope>NUCLEOTIDE SEQUENCE [LARGE SCALE GENOMIC DNA]</scope>
    <source>
        <strain evidence="1 2">DSM 52655</strain>
    </source>
</reference>
<dbReference type="Pfam" id="PF14224">
    <property type="entry name" value="DUF4331"/>
    <property type="match status" value="2"/>
</dbReference>
<dbReference type="InterPro" id="IPR019587">
    <property type="entry name" value="Polyketide_cyclase/dehydratase"/>
</dbReference>
<evidence type="ECO:0000313" key="1">
    <source>
        <dbReference type="EMBL" id="ATB35280.1"/>
    </source>
</evidence>
<dbReference type="Proteomes" id="UP000217257">
    <property type="component" value="Chromosome"/>
</dbReference>
<dbReference type="InterPro" id="IPR023393">
    <property type="entry name" value="START-like_dom_sf"/>
</dbReference>
<dbReference type="KEGG" id="cfus:CYFUS_000692"/>
<organism evidence="1 2">
    <name type="scientific">Cystobacter fuscus</name>
    <dbReference type="NCBI Taxonomy" id="43"/>
    <lineage>
        <taxon>Bacteria</taxon>
        <taxon>Pseudomonadati</taxon>
        <taxon>Myxococcota</taxon>
        <taxon>Myxococcia</taxon>
        <taxon>Myxococcales</taxon>
        <taxon>Cystobacterineae</taxon>
        <taxon>Archangiaceae</taxon>
        <taxon>Cystobacter</taxon>
    </lineage>
</organism>